<organism evidence="7 8">
    <name type="scientific">Paramecium primaurelia</name>
    <dbReference type="NCBI Taxonomy" id="5886"/>
    <lineage>
        <taxon>Eukaryota</taxon>
        <taxon>Sar</taxon>
        <taxon>Alveolata</taxon>
        <taxon>Ciliophora</taxon>
        <taxon>Intramacronucleata</taxon>
        <taxon>Oligohymenophorea</taxon>
        <taxon>Peniculida</taxon>
        <taxon>Parameciidae</taxon>
        <taxon>Paramecium</taxon>
    </lineage>
</organism>
<accession>A0A8S1MKG7</accession>
<dbReference type="CDD" id="cd04515">
    <property type="entry name" value="Alpha_kinase"/>
    <property type="match status" value="1"/>
</dbReference>
<feature type="compositionally biased region" description="Low complexity" evidence="5">
    <location>
        <begin position="12"/>
        <end position="27"/>
    </location>
</feature>
<proteinExistence type="predicted"/>
<keyword evidence="2" id="KW-0808">Transferase</keyword>
<feature type="coiled-coil region" evidence="4">
    <location>
        <begin position="363"/>
        <end position="405"/>
    </location>
</feature>
<keyword evidence="1" id="KW-0723">Serine/threonine-protein kinase</keyword>
<evidence type="ECO:0000256" key="1">
    <source>
        <dbReference type="ARBA" id="ARBA00022527"/>
    </source>
</evidence>
<keyword evidence="8" id="KW-1185">Reference proteome</keyword>
<dbReference type="PANTHER" id="PTHR47763:SF1">
    <property type="entry name" value="DUF659 DOMAIN-CONTAINING PROTEIN"/>
    <property type="match status" value="1"/>
</dbReference>
<keyword evidence="3" id="KW-0418">Kinase</keyword>
<dbReference type="InterPro" id="IPR004166">
    <property type="entry name" value="a-kinase_dom"/>
</dbReference>
<feature type="region of interest" description="Disordered" evidence="5">
    <location>
        <begin position="1"/>
        <end position="31"/>
    </location>
</feature>
<reference evidence="7" key="1">
    <citation type="submission" date="2021-01" db="EMBL/GenBank/DDBJ databases">
        <authorList>
            <consortium name="Genoscope - CEA"/>
            <person name="William W."/>
        </authorList>
    </citation>
    <scope>NUCLEOTIDE SEQUENCE</scope>
</reference>
<sequence length="919" mass="108075">MDKQNSQFRPSQGFQPNQGNQTPQPNFIQPRGEINITHPQAQLVINKEPQFQQGGGQPQFIQQFQQQQFINNVNLPLQIQPIQTIDIEIKNYQTKIDEKQKEISQFQQTLTDVQVEVNDLNTQIENLELELQQINKSNKKFEDQLFQQNYQKENERTQLNKNIKLSKKEKQNLQFEIKQKQDKYLIQEQLNQNNNQANEIQAKNLEMQYENINQLEKENKALEQQLSRISLQQKDVELIDKFESLKKELLDFDQQIQQSQQQLKEKEDKKKILKQNLFSKDQTISMMREQKRKIDKKIKISQEDIQQYKLEMSKQENSLQGKSKIIVQQEQILHQSKLELPNVYQKLQDEDHKLIKQIKDNSIESKQQEKTNSKILLNQKKKEQADLLESNKQTRAKQLKELQQRFRDSHGQLEICFLIDCTGSMDPYKKQAELCVEKSMISVKNQTQRDTLWSLICYQDKAELKQLGIYKQLQFTDQTQQVTEFLQRTRCTGGGDAPEDLDGAIKQMINNLQWKTKFKIAMLICDAPCHGTNFHDFGRNQDHYPDDDLTQAIELMIQNDIFFIGIIFTSITNKMFEEIRKIYQRHNKQEYFFLYDLRNAQPDKIFESLVGVLTKVSQTATQTNVRNTKVQTRGKISIEAATKENQVPQSPIEMLCKLLLEKQPNLNDFVSETFRVFRIEFSDQKFNEKYLEIQTIGVDDFKQIEEGQWSCLRSKAPFAKGAMKSAYLMIKQSQNASKQKEFYVCKTPLDQKPFKTFQMAVQECLVHLIAQKWMKKFNRDLDEGIKQKEIKKRYPQVIYSDLLIFLDAQGNYWIAERFFEGEFVKYNNNYGYVNQDQSDLNKIGNSFSAYTFVKSNFNYLICDIQGVKCCFTDPAICTMKNYKLEPTDLGNEGIAQFTVSFNLVKNTCQEILQILDINI</sequence>
<feature type="coiled-coil region" evidence="4">
    <location>
        <begin position="82"/>
        <end position="318"/>
    </location>
</feature>
<evidence type="ECO:0000256" key="3">
    <source>
        <dbReference type="ARBA" id="ARBA00022777"/>
    </source>
</evidence>
<evidence type="ECO:0000313" key="8">
    <source>
        <dbReference type="Proteomes" id="UP000688137"/>
    </source>
</evidence>
<dbReference type="Pfam" id="PF02816">
    <property type="entry name" value="Alpha_kinase"/>
    <property type="match status" value="1"/>
</dbReference>
<dbReference type="EMBL" id="CAJJDM010000060">
    <property type="protein sequence ID" value="CAD8077903.1"/>
    <property type="molecule type" value="Genomic_DNA"/>
</dbReference>
<dbReference type="GO" id="GO:0005524">
    <property type="term" value="F:ATP binding"/>
    <property type="evidence" value="ECO:0007669"/>
    <property type="project" value="InterPro"/>
</dbReference>
<dbReference type="PANTHER" id="PTHR47763">
    <property type="entry name" value="ALPHA-PROTEIN KINASE VWKA"/>
    <property type="match status" value="1"/>
</dbReference>
<evidence type="ECO:0000256" key="2">
    <source>
        <dbReference type="ARBA" id="ARBA00022679"/>
    </source>
</evidence>
<dbReference type="GO" id="GO:0005737">
    <property type="term" value="C:cytoplasm"/>
    <property type="evidence" value="ECO:0007669"/>
    <property type="project" value="TreeGrafter"/>
</dbReference>
<evidence type="ECO:0000313" key="7">
    <source>
        <dbReference type="EMBL" id="CAD8077903.1"/>
    </source>
</evidence>
<evidence type="ECO:0000259" key="6">
    <source>
        <dbReference type="PROSITE" id="PS51158"/>
    </source>
</evidence>
<evidence type="ECO:0000256" key="4">
    <source>
        <dbReference type="SAM" id="Coils"/>
    </source>
</evidence>
<dbReference type="InterPro" id="IPR052969">
    <property type="entry name" value="Thr-specific_kinase-like"/>
</dbReference>
<name>A0A8S1MKG7_PARPR</name>
<feature type="domain" description="Alpha-type protein kinase" evidence="6">
    <location>
        <begin position="678"/>
        <end position="919"/>
    </location>
</feature>
<comment type="caution">
    <text evidence="7">The sequence shown here is derived from an EMBL/GenBank/DDBJ whole genome shotgun (WGS) entry which is preliminary data.</text>
</comment>
<protein>
    <recommendedName>
        <fullName evidence="6">Alpha-type protein kinase domain-containing protein</fullName>
    </recommendedName>
</protein>
<dbReference type="Proteomes" id="UP000688137">
    <property type="component" value="Unassembled WGS sequence"/>
</dbReference>
<keyword evidence="4" id="KW-0175">Coiled coil</keyword>
<dbReference type="OMA" id="GAMKSAY"/>
<dbReference type="SMART" id="SM00811">
    <property type="entry name" value="Alpha_kinase"/>
    <property type="match status" value="1"/>
</dbReference>
<dbReference type="AlphaFoldDB" id="A0A8S1MKG7"/>
<dbReference type="PROSITE" id="PS51158">
    <property type="entry name" value="ALPHA_KINASE"/>
    <property type="match status" value="1"/>
</dbReference>
<dbReference type="GO" id="GO:0004674">
    <property type="term" value="F:protein serine/threonine kinase activity"/>
    <property type="evidence" value="ECO:0007669"/>
    <property type="project" value="UniProtKB-KW"/>
</dbReference>
<evidence type="ECO:0000256" key="5">
    <source>
        <dbReference type="SAM" id="MobiDB-lite"/>
    </source>
</evidence>
<feature type="compositionally biased region" description="Polar residues" evidence="5">
    <location>
        <begin position="1"/>
        <end position="10"/>
    </location>
</feature>
<gene>
    <name evidence="7" type="ORF">PPRIM_AZ9-3.1.T0590064</name>
</gene>